<evidence type="ECO:0000256" key="2">
    <source>
        <dbReference type="ARBA" id="ARBA00023125"/>
    </source>
</evidence>
<accession>A0A429ZWB5</accession>
<dbReference type="SUPFAM" id="SSF48008">
    <property type="entry name" value="GntR ligand-binding domain-like"/>
    <property type="match status" value="1"/>
</dbReference>
<dbReference type="SMART" id="SM00345">
    <property type="entry name" value="HTH_GNTR"/>
    <property type="match status" value="1"/>
</dbReference>
<dbReference type="InterPro" id="IPR036388">
    <property type="entry name" value="WH-like_DNA-bd_sf"/>
</dbReference>
<dbReference type="Gene3D" id="1.10.10.10">
    <property type="entry name" value="Winged helix-like DNA-binding domain superfamily/Winged helix DNA-binding domain"/>
    <property type="match status" value="1"/>
</dbReference>
<dbReference type="Proteomes" id="UP000287239">
    <property type="component" value="Unassembled WGS sequence"/>
</dbReference>
<dbReference type="OrthoDB" id="369138at2"/>
<dbReference type="InterPro" id="IPR008920">
    <property type="entry name" value="TF_FadR/GntR_C"/>
</dbReference>
<keyword evidence="1" id="KW-0805">Transcription regulation</keyword>
<feature type="domain" description="HTH gntR-type" evidence="4">
    <location>
        <begin position="1"/>
        <end position="56"/>
    </location>
</feature>
<evidence type="ECO:0000256" key="1">
    <source>
        <dbReference type="ARBA" id="ARBA00023015"/>
    </source>
</evidence>
<name>A0A429ZWB5_9ENTE</name>
<dbReference type="SUPFAM" id="SSF46785">
    <property type="entry name" value="Winged helix' DNA-binding domain"/>
    <property type="match status" value="1"/>
</dbReference>
<sequence length="206" mass="22891">MIISQKYLVGERLANEFELAEELKVGRNTIREAIKLLASKNIVEIRRGKGTFVSERPGLIDDPLGLSFLSNQAFLSADLLEVRQIIEPAIAKLAARNRTSENIEEMLASCLAVEEAIALGKNHTEEDMLFHTAIAKGTQNQVIPNLIPIIHSSISAFIEETNNVLKQETITTHREILAAIKSGSEEQAEEAMKEHLRINAELIKVK</sequence>
<evidence type="ECO:0000313" key="6">
    <source>
        <dbReference type="Proteomes" id="UP000287239"/>
    </source>
</evidence>
<dbReference type="PRINTS" id="PR00035">
    <property type="entry name" value="HTHGNTR"/>
</dbReference>
<dbReference type="SMART" id="SM00895">
    <property type="entry name" value="FCD"/>
    <property type="match status" value="1"/>
</dbReference>
<dbReference type="PROSITE" id="PS50949">
    <property type="entry name" value="HTH_GNTR"/>
    <property type="match status" value="1"/>
</dbReference>
<dbReference type="EMBL" id="NGJU01000001">
    <property type="protein sequence ID" value="RST98028.1"/>
    <property type="molecule type" value="Genomic_DNA"/>
</dbReference>
<dbReference type="GO" id="GO:0003677">
    <property type="term" value="F:DNA binding"/>
    <property type="evidence" value="ECO:0007669"/>
    <property type="project" value="UniProtKB-KW"/>
</dbReference>
<dbReference type="PANTHER" id="PTHR43537">
    <property type="entry name" value="TRANSCRIPTIONAL REGULATOR, GNTR FAMILY"/>
    <property type="match status" value="1"/>
</dbReference>
<dbReference type="Pfam" id="PF00392">
    <property type="entry name" value="GntR"/>
    <property type="match status" value="1"/>
</dbReference>
<evidence type="ECO:0000259" key="4">
    <source>
        <dbReference type="PROSITE" id="PS50949"/>
    </source>
</evidence>
<proteinExistence type="predicted"/>
<organism evidence="5 6">
    <name type="scientific">Vagococcus salmoninarum</name>
    <dbReference type="NCBI Taxonomy" id="2739"/>
    <lineage>
        <taxon>Bacteria</taxon>
        <taxon>Bacillati</taxon>
        <taxon>Bacillota</taxon>
        <taxon>Bacilli</taxon>
        <taxon>Lactobacillales</taxon>
        <taxon>Enterococcaceae</taxon>
        <taxon>Vagococcus</taxon>
    </lineage>
</organism>
<dbReference type="Pfam" id="PF07729">
    <property type="entry name" value="FCD"/>
    <property type="match status" value="1"/>
</dbReference>
<dbReference type="InterPro" id="IPR036390">
    <property type="entry name" value="WH_DNA-bd_sf"/>
</dbReference>
<dbReference type="InterPro" id="IPR011711">
    <property type="entry name" value="GntR_C"/>
</dbReference>
<dbReference type="AlphaFoldDB" id="A0A429ZWB5"/>
<dbReference type="Gene3D" id="1.20.120.530">
    <property type="entry name" value="GntR ligand-binding domain-like"/>
    <property type="match status" value="1"/>
</dbReference>
<keyword evidence="3" id="KW-0804">Transcription</keyword>
<comment type="caution">
    <text evidence="5">The sequence shown here is derived from an EMBL/GenBank/DDBJ whole genome shotgun (WGS) entry which is preliminary data.</text>
</comment>
<dbReference type="CDD" id="cd07377">
    <property type="entry name" value="WHTH_GntR"/>
    <property type="match status" value="1"/>
</dbReference>
<reference evidence="5 6" key="1">
    <citation type="submission" date="2017-05" db="EMBL/GenBank/DDBJ databases">
        <title>Vagococcus spp. assemblies.</title>
        <authorList>
            <person name="Gulvik C.A."/>
        </authorList>
    </citation>
    <scope>NUCLEOTIDE SEQUENCE [LARGE SCALE GENOMIC DNA]</scope>
    <source>
        <strain evidence="5 6">NCFB 2777</strain>
    </source>
</reference>
<evidence type="ECO:0000313" key="5">
    <source>
        <dbReference type="EMBL" id="RST98028.1"/>
    </source>
</evidence>
<keyword evidence="6" id="KW-1185">Reference proteome</keyword>
<dbReference type="InterPro" id="IPR000524">
    <property type="entry name" value="Tscrpt_reg_HTH_GntR"/>
</dbReference>
<dbReference type="GO" id="GO:0003700">
    <property type="term" value="F:DNA-binding transcription factor activity"/>
    <property type="evidence" value="ECO:0007669"/>
    <property type="project" value="InterPro"/>
</dbReference>
<keyword evidence="2" id="KW-0238">DNA-binding</keyword>
<protein>
    <recommendedName>
        <fullName evidence="4">HTH gntR-type domain-containing protein</fullName>
    </recommendedName>
</protein>
<gene>
    <name evidence="5" type="ORF">CBF35_01465</name>
</gene>
<dbReference type="PANTHER" id="PTHR43537:SF5">
    <property type="entry name" value="UXU OPERON TRANSCRIPTIONAL REGULATOR"/>
    <property type="match status" value="1"/>
</dbReference>
<evidence type="ECO:0000256" key="3">
    <source>
        <dbReference type="ARBA" id="ARBA00023163"/>
    </source>
</evidence>